<feature type="domain" description="ABC3 transporter permease C-terminal" evidence="8">
    <location>
        <begin position="673"/>
        <end position="786"/>
    </location>
</feature>
<evidence type="ECO:0000259" key="8">
    <source>
        <dbReference type="Pfam" id="PF02687"/>
    </source>
</evidence>
<evidence type="ECO:0000256" key="4">
    <source>
        <dbReference type="ARBA" id="ARBA00022989"/>
    </source>
</evidence>
<comment type="similarity">
    <text evidence="6">Belongs to the ABC-4 integral membrane protein family.</text>
</comment>
<accession>A0A8J8MB15</accession>
<comment type="subcellular location">
    <subcellularLocation>
        <location evidence="1">Cell membrane</location>
        <topology evidence="1">Multi-pass membrane protein</topology>
    </subcellularLocation>
</comment>
<feature type="transmembrane region" description="Helical" evidence="7">
    <location>
        <begin position="21"/>
        <end position="41"/>
    </location>
</feature>
<evidence type="ECO:0000313" key="9">
    <source>
        <dbReference type="EMBL" id="QUH29601.1"/>
    </source>
</evidence>
<feature type="transmembrane region" description="Helical" evidence="7">
    <location>
        <begin position="761"/>
        <end position="778"/>
    </location>
</feature>
<evidence type="ECO:0000256" key="7">
    <source>
        <dbReference type="SAM" id="Phobius"/>
    </source>
</evidence>
<reference evidence="9 10" key="1">
    <citation type="submission" date="2020-07" db="EMBL/GenBank/DDBJ databases">
        <title>Vallitalea guaymasensis genome.</title>
        <authorList>
            <person name="Postec A."/>
        </authorList>
    </citation>
    <scope>NUCLEOTIDE SEQUENCE [LARGE SCALE GENOMIC DNA]</scope>
    <source>
        <strain evidence="9 10">Ra1766G1</strain>
    </source>
</reference>
<dbReference type="Pfam" id="PF02687">
    <property type="entry name" value="FtsX"/>
    <property type="match status" value="2"/>
</dbReference>
<evidence type="ECO:0000256" key="6">
    <source>
        <dbReference type="ARBA" id="ARBA00038076"/>
    </source>
</evidence>
<keyword evidence="10" id="KW-1185">Reference proteome</keyword>
<keyword evidence="2" id="KW-1003">Cell membrane</keyword>
<gene>
    <name evidence="9" type="ORF">HYG85_12070</name>
</gene>
<organism evidence="9 10">
    <name type="scientific">Vallitalea guaymasensis</name>
    <dbReference type="NCBI Taxonomy" id="1185412"/>
    <lineage>
        <taxon>Bacteria</taxon>
        <taxon>Bacillati</taxon>
        <taxon>Bacillota</taxon>
        <taxon>Clostridia</taxon>
        <taxon>Lachnospirales</taxon>
        <taxon>Vallitaleaceae</taxon>
        <taxon>Vallitalea</taxon>
    </lineage>
</organism>
<dbReference type="KEGG" id="vgu:HYG85_12070"/>
<dbReference type="InterPro" id="IPR003838">
    <property type="entry name" value="ABC3_permease_C"/>
</dbReference>
<feature type="transmembrane region" description="Helical" evidence="7">
    <location>
        <begin position="722"/>
        <end position="741"/>
    </location>
</feature>
<feature type="transmembrane region" description="Helical" evidence="7">
    <location>
        <begin position="298"/>
        <end position="320"/>
    </location>
</feature>
<proteinExistence type="inferred from homology"/>
<dbReference type="GO" id="GO:0022857">
    <property type="term" value="F:transmembrane transporter activity"/>
    <property type="evidence" value="ECO:0007669"/>
    <property type="project" value="TreeGrafter"/>
</dbReference>
<evidence type="ECO:0000256" key="5">
    <source>
        <dbReference type="ARBA" id="ARBA00023136"/>
    </source>
</evidence>
<protein>
    <submittedName>
        <fullName evidence="9">FtsX-like permease family protein</fullName>
    </submittedName>
</protein>
<evidence type="ECO:0000256" key="3">
    <source>
        <dbReference type="ARBA" id="ARBA00022692"/>
    </source>
</evidence>
<dbReference type="EMBL" id="CP058561">
    <property type="protein sequence ID" value="QUH29601.1"/>
    <property type="molecule type" value="Genomic_DNA"/>
</dbReference>
<dbReference type="InterPro" id="IPR050250">
    <property type="entry name" value="Macrolide_Exporter_MacB"/>
</dbReference>
<dbReference type="Proteomes" id="UP000677305">
    <property type="component" value="Chromosome"/>
</dbReference>
<dbReference type="PANTHER" id="PTHR30572">
    <property type="entry name" value="MEMBRANE COMPONENT OF TRANSPORTER-RELATED"/>
    <property type="match status" value="1"/>
</dbReference>
<dbReference type="GO" id="GO:0005886">
    <property type="term" value="C:plasma membrane"/>
    <property type="evidence" value="ECO:0007669"/>
    <property type="project" value="UniProtKB-SubCell"/>
</dbReference>
<evidence type="ECO:0000313" key="10">
    <source>
        <dbReference type="Proteomes" id="UP000677305"/>
    </source>
</evidence>
<keyword evidence="5 7" id="KW-0472">Membrane</keyword>
<dbReference type="AlphaFoldDB" id="A0A8J8MB15"/>
<dbReference type="PANTHER" id="PTHR30572:SF4">
    <property type="entry name" value="ABC TRANSPORTER PERMEASE YTRF"/>
    <property type="match status" value="1"/>
</dbReference>
<feature type="transmembrane region" description="Helical" evidence="7">
    <location>
        <begin position="340"/>
        <end position="358"/>
    </location>
</feature>
<feature type="transmembrane region" description="Helical" evidence="7">
    <location>
        <begin position="248"/>
        <end position="270"/>
    </location>
</feature>
<feature type="transmembrane region" description="Helical" evidence="7">
    <location>
        <begin position="414"/>
        <end position="434"/>
    </location>
</feature>
<keyword evidence="4 7" id="KW-1133">Transmembrane helix</keyword>
<dbReference type="RefSeq" id="WP_212693623.1">
    <property type="nucleotide sequence ID" value="NZ_CP058561.1"/>
</dbReference>
<evidence type="ECO:0000256" key="1">
    <source>
        <dbReference type="ARBA" id="ARBA00004651"/>
    </source>
</evidence>
<evidence type="ECO:0000256" key="2">
    <source>
        <dbReference type="ARBA" id="ARBA00022475"/>
    </source>
</evidence>
<feature type="domain" description="ABC3 transporter permease C-terminal" evidence="8">
    <location>
        <begin position="253"/>
        <end position="370"/>
    </location>
</feature>
<sequence length="798" mass="90081">MSVMVKLARKYGKSSKSKSGLILLAIILSTCLITTIATFAVSIREMNLNNVIGSYGKAEARFTNVNEKQIDMLKHHIQLEEAGVYSNVADVTDMNNYSLSLLYADEEGADLLSLKVVEGIFPQEDNEIAVLPSVLERFELPVELGHNITMEYSTGNGDSYNEKFKVVGILKENNMMAVNKTGLGLISESFMRKIDPQLVHKDIALKLKDDSDVYNKILKISMDLEIEDENISFNEMLLNEKRKNITNMIPFAILGLMVIIATIIVIYNIYYISVVERIQQIGMLSSLGTSPKQLRKMIIYEGIISSMKGIPLGILLGYLISNILVPMIPLSNNIEMVFPLYIILIAAGVSLFTIRLALVKPSKIAAKISPIEALRYSQVSTTGKKTTKKTKHTRLGAVGKMAYLNLWRNKKRTIMTMLSLTMSGILFITFSSIFNSMRVDNLTSNYVAGDFDIVNTDSGKDNIDDMNNIIEQVIEMEDVKNIVKTRHKIVTMEYDSEKMDEHKEQYGNYDGTVNCDVYGYEDVTLKKLADKILEGNLDLDKLNQGRYVIYSGDKDEDNYHTGDKVLFNVNKGDDTSFTEEFTVLAVTDILPISNNRHSIGPTWIAHEKIVKEYLGENNYKKISVNVNENSEEEVKTELETLLANYDDVEVAEYKSLFDEYNRQKNSMQFIGMVLVFVIGLIGLLNLINTMITSILTRKKELGMLQAIGLSDKQLNTMLQVEGMYYSLISGVLASIFGIRIAKICFEVFSKEATYAKWQSPIKEIILMLVVLIIVQYILTHFITKKLNKESIIDRIIRV</sequence>
<name>A0A8J8MB15_9FIRM</name>
<feature type="transmembrane region" description="Helical" evidence="7">
    <location>
        <begin position="669"/>
        <end position="695"/>
    </location>
</feature>
<keyword evidence="3 7" id="KW-0812">Transmembrane</keyword>